<dbReference type="InterPro" id="IPR050237">
    <property type="entry name" value="ATP-dep_AMP-bd_enzyme"/>
</dbReference>
<evidence type="ECO:0000313" key="3">
    <source>
        <dbReference type="EMBL" id="UGS35575.1"/>
    </source>
</evidence>
<dbReference type="EMBL" id="CP087164">
    <property type="protein sequence ID" value="UGS35575.1"/>
    <property type="molecule type" value="Genomic_DNA"/>
</dbReference>
<dbReference type="EC" id="6.2.1.48" evidence="3"/>
<dbReference type="GO" id="GO:0016878">
    <property type="term" value="F:acid-thiol ligase activity"/>
    <property type="evidence" value="ECO:0007669"/>
    <property type="project" value="UniProtKB-ARBA"/>
</dbReference>
<sequence>MIDYRLEQRTIGQVLADKAERVPDLPYLLWEDESFTYADVERLSNALARGLAQRGIGRGSHVALFMDNCPEYLWASFALGKLGAVGVPINTAAKGQLLQYLLSNSDCTDAIVDAGYAATVRAAVPQLRVIEREALAAISGEHMDGAETPPDAAVSFKDPWFIMYTSGTTGPSKGVVCPHAHPLTVGYRVARAFELGPEDRLYTCLPMFHGNALWYSALTAVWSESSIALVPRFSASRFWSDIHRYGATEFNAIMSVATILEKLPPTPEEQDNPLRLAFVVPLPLRRQELEERWDLKFTCNYSMTELVPPAVLRAGEGLDRPNVSGRRVEHVEMRIVDEDDREVPPDTPGEIVVRPKEPWTMFTGYYNNPDATATAFRNLWFHTGDRGKVDADGFFTFVDRTKDAIRRRGENISAHEIEIILESCDAIAEAAAVPVPSDLGEDEVAVYVVVAAHEKGLSELDVVRFAEENLPYYMVPRYVALVDELPKTASHKKEKHSLRERALRERGEFWDRVDQGIQIRRPDGTAAR</sequence>
<dbReference type="InterPro" id="IPR000873">
    <property type="entry name" value="AMP-dep_synth/lig_dom"/>
</dbReference>
<reference evidence="3" key="1">
    <citation type="journal article" date="2022" name="Int. J. Syst. Evol. Microbiol.">
        <title>Pseudomonas aegrilactucae sp. nov. and Pseudomonas morbosilactucae sp. nov., pathogens causing bacterial rot of lettuce in Japan.</title>
        <authorList>
            <person name="Sawada H."/>
            <person name="Fujikawa T."/>
            <person name="Satou M."/>
        </authorList>
    </citation>
    <scope>NUCLEOTIDE SEQUENCE</scope>
    <source>
        <strain evidence="3">0166_1</strain>
    </source>
</reference>
<dbReference type="RefSeq" id="WP_259315258.1">
    <property type="nucleotide sequence ID" value="NZ_CP087164.1"/>
</dbReference>
<dbReference type="Gene3D" id="3.40.50.12780">
    <property type="entry name" value="N-terminal domain of ligase-like"/>
    <property type="match status" value="1"/>
</dbReference>
<dbReference type="Proteomes" id="UP001162834">
    <property type="component" value="Chromosome"/>
</dbReference>
<dbReference type="PANTHER" id="PTHR43767">
    <property type="entry name" value="LONG-CHAIN-FATTY-ACID--COA LIGASE"/>
    <property type="match status" value="1"/>
</dbReference>
<dbReference type="SUPFAM" id="SSF56801">
    <property type="entry name" value="Acetyl-CoA synthetase-like"/>
    <property type="match status" value="1"/>
</dbReference>
<keyword evidence="3" id="KW-0436">Ligase</keyword>
<dbReference type="PROSITE" id="PS00455">
    <property type="entry name" value="AMP_BINDING"/>
    <property type="match status" value="1"/>
</dbReference>
<evidence type="ECO:0000259" key="1">
    <source>
        <dbReference type="Pfam" id="PF00501"/>
    </source>
</evidence>
<keyword evidence="4" id="KW-1185">Reference proteome</keyword>
<feature type="domain" description="AMP-binding enzyme C-terminal" evidence="2">
    <location>
        <begin position="416"/>
        <end position="492"/>
    </location>
</feature>
<dbReference type="PANTHER" id="PTHR43767:SF1">
    <property type="entry name" value="NONRIBOSOMAL PEPTIDE SYNTHASE PES1 (EUROFUNG)-RELATED"/>
    <property type="match status" value="1"/>
</dbReference>
<accession>A0A9E6XWS8</accession>
<protein>
    <submittedName>
        <fullName evidence="3">Crotonobetaine/carnitine--CoA ligase</fullName>
        <ecNumber evidence="3">6.2.1.48</ecNumber>
    </submittedName>
</protein>
<organism evidence="3 4">
    <name type="scientific">Capillimicrobium parvum</name>
    <dbReference type="NCBI Taxonomy" id="2884022"/>
    <lineage>
        <taxon>Bacteria</taxon>
        <taxon>Bacillati</taxon>
        <taxon>Actinomycetota</taxon>
        <taxon>Thermoleophilia</taxon>
        <taxon>Solirubrobacterales</taxon>
        <taxon>Capillimicrobiaceae</taxon>
        <taxon>Capillimicrobium</taxon>
    </lineage>
</organism>
<feature type="domain" description="AMP-dependent synthetase/ligase" evidence="1">
    <location>
        <begin position="16"/>
        <end position="366"/>
    </location>
</feature>
<dbReference type="AlphaFoldDB" id="A0A9E6XWS8"/>
<gene>
    <name evidence="3" type="primary">caiC_3</name>
    <name evidence="3" type="ORF">DSM104329_01968</name>
</gene>
<dbReference type="Pfam" id="PF13193">
    <property type="entry name" value="AMP-binding_C"/>
    <property type="match status" value="1"/>
</dbReference>
<name>A0A9E6XWS8_9ACTN</name>
<dbReference type="InterPro" id="IPR025110">
    <property type="entry name" value="AMP-bd_C"/>
</dbReference>
<proteinExistence type="predicted"/>
<dbReference type="InterPro" id="IPR042099">
    <property type="entry name" value="ANL_N_sf"/>
</dbReference>
<evidence type="ECO:0000259" key="2">
    <source>
        <dbReference type="Pfam" id="PF13193"/>
    </source>
</evidence>
<dbReference type="Pfam" id="PF00501">
    <property type="entry name" value="AMP-binding"/>
    <property type="match status" value="1"/>
</dbReference>
<dbReference type="InterPro" id="IPR045851">
    <property type="entry name" value="AMP-bd_C_sf"/>
</dbReference>
<evidence type="ECO:0000313" key="4">
    <source>
        <dbReference type="Proteomes" id="UP001162834"/>
    </source>
</evidence>
<dbReference type="InterPro" id="IPR020845">
    <property type="entry name" value="AMP-binding_CS"/>
</dbReference>
<dbReference type="Gene3D" id="3.30.300.30">
    <property type="match status" value="1"/>
</dbReference>
<dbReference type="KEGG" id="sbae:DSM104329_01968"/>